<proteinExistence type="predicted"/>
<evidence type="ECO:0008006" key="4">
    <source>
        <dbReference type="Google" id="ProtNLM"/>
    </source>
</evidence>
<gene>
    <name evidence="2" type="ORF">GLO26_03480</name>
</gene>
<accession>A0ABR7TC02</accession>
<dbReference type="Pfam" id="PF10368">
    <property type="entry name" value="YkyA"/>
    <property type="match status" value="1"/>
</dbReference>
<dbReference type="RefSeq" id="WP_187948602.1">
    <property type="nucleotide sequence ID" value="NZ_WNJQ01000002.1"/>
</dbReference>
<dbReference type="InterPro" id="IPR019454">
    <property type="entry name" value="Lipoprot_YkyA-like"/>
</dbReference>
<evidence type="ECO:0000256" key="1">
    <source>
        <dbReference type="SAM" id="SignalP"/>
    </source>
</evidence>
<sequence>MKKRYLATNLFAVSLFLTACGNDDVAEALESTTSVKTQEEQIVSDLNAITEQEKNLQGTFETTLSEDESLSTLADGTSAVFENVDARSTSLSELKETTTAMKEEQTLLDEKMSDELPQDELDQLTTNIETLTASLDEYVTHYETVLEEQKTYFTELGKEEATYDTLTEGMETINEHDTKTKELLLQLDKELVEVQNSQTATTESLNKLNDSSK</sequence>
<keyword evidence="3" id="KW-1185">Reference proteome</keyword>
<dbReference type="SUPFAM" id="SSF140423">
    <property type="entry name" value="MW0975(SA0943)-like"/>
    <property type="match status" value="1"/>
</dbReference>
<evidence type="ECO:0000313" key="3">
    <source>
        <dbReference type="Proteomes" id="UP000638836"/>
    </source>
</evidence>
<reference evidence="2 3" key="1">
    <citation type="journal article" date="2020" name="Microorganisms">
        <title>New Insight into Antimicrobial Compounds from Food and Marine-Sourced Carnobacterium Species through Phenotype and Genome Analyses.</title>
        <authorList>
            <person name="Begrem S."/>
            <person name="Ivaniuk F."/>
            <person name="Gigout-Chevalier F."/>
            <person name="Kolypczuk L."/>
            <person name="Bonnetot S."/>
            <person name="Leroi F."/>
            <person name="Grovel O."/>
            <person name="Delbarre-Ladrat C."/>
            <person name="Passerini D."/>
        </authorList>
    </citation>
    <scope>NUCLEOTIDE SEQUENCE [LARGE SCALE GENOMIC DNA]</scope>
    <source>
        <strain evidence="2 3">MIP2551</strain>
    </source>
</reference>
<organism evidence="2 3">
    <name type="scientific">Carnobacterium inhibens</name>
    <dbReference type="NCBI Taxonomy" id="147709"/>
    <lineage>
        <taxon>Bacteria</taxon>
        <taxon>Bacillati</taxon>
        <taxon>Bacillota</taxon>
        <taxon>Bacilli</taxon>
        <taxon>Lactobacillales</taxon>
        <taxon>Carnobacteriaceae</taxon>
        <taxon>Carnobacterium</taxon>
    </lineage>
</organism>
<feature type="chain" id="PRO_5045400330" description="Cell-wall binding lipoprotein" evidence="1">
    <location>
        <begin position="22"/>
        <end position="213"/>
    </location>
</feature>
<name>A0ABR7TC02_9LACT</name>
<protein>
    <recommendedName>
        <fullName evidence="4">Cell-wall binding lipoprotein</fullName>
    </recommendedName>
</protein>
<dbReference type="InterPro" id="IPR036785">
    <property type="entry name" value="YkyA-like_sf"/>
</dbReference>
<dbReference type="Gene3D" id="1.20.120.570">
    <property type="entry name" value="YkyA-like"/>
    <property type="match status" value="1"/>
</dbReference>
<keyword evidence="1" id="KW-0732">Signal</keyword>
<evidence type="ECO:0000313" key="2">
    <source>
        <dbReference type="EMBL" id="MBC9824891.1"/>
    </source>
</evidence>
<dbReference type="Proteomes" id="UP000638836">
    <property type="component" value="Unassembled WGS sequence"/>
</dbReference>
<dbReference type="PROSITE" id="PS51257">
    <property type="entry name" value="PROKAR_LIPOPROTEIN"/>
    <property type="match status" value="1"/>
</dbReference>
<dbReference type="EMBL" id="WNJQ01000002">
    <property type="protein sequence ID" value="MBC9824891.1"/>
    <property type="molecule type" value="Genomic_DNA"/>
</dbReference>
<comment type="caution">
    <text evidence="2">The sequence shown here is derived from an EMBL/GenBank/DDBJ whole genome shotgun (WGS) entry which is preliminary data.</text>
</comment>
<feature type="signal peptide" evidence="1">
    <location>
        <begin position="1"/>
        <end position="21"/>
    </location>
</feature>